<dbReference type="Proteomes" id="UP001212123">
    <property type="component" value="Unassembled WGS sequence"/>
</dbReference>
<evidence type="ECO:0008006" key="3">
    <source>
        <dbReference type="Google" id="ProtNLM"/>
    </source>
</evidence>
<gene>
    <name evidence="1" type="ORF">PN492_04635</name>
</gene>
<name>A0ABT5A1N7_9CYAN</name>
<dbReference type="RefSeq" id="WP_271804964.1">
    <property type="nucleotide sequence ID" value="NZ_JAQMTU010000029.1"/>
</dbReference>
<evidence type="ECO:0000313" key="1">
    <source>
        <dbReference type="EMBL" id="MDB9485837.1"/>
    </source>
</evidence>
<protein>
    <recommendedName>
        <fullName evidence="3">Transposase</fullName>
    </recommendedName>
</protein>
<organism evidence="1 2">
    <name type="scientific">Dolichospermum circinale CS-537/01</name>
    <dbReference type="NCBI Taxonomy" id="3021739"/>
    <lineage>
        <taxon>Bacteria</taxon>
        <taxon>Bacillati</taxon>
        <taxon>Cyanobacteriota</taxon>
        <taxon>Cyanophyceae</taxon>
        <taxon>Nostocales</taxon>
        <taxon>Aphanizomenonaceae</taxon>
        <taxon>Dolichospermum</taxon>
        <taxon>Dolichospermum circinale</taxon>
    </lineage>
</organism>
<comment type="caution">
    <text evidence="1">The sequence shown here is derived from an EMBL/GenBank/DDBJ whole genome shotgun (WGS) entry which is preliminary data.</text>
</comment>
<dbReference type="PANTHER" id="PTHR35586:SF1">
    <property type="entry name" value="SLL1691 PROTEIN"/>
    <property type="match status" value="1"/>
</dbReference>
<proteinExistence type="predicted"/>
<sequence length="124" mass="14264">MSRQDIRQLFRFIDWIMVLPEELAISFKTEIKSYEEARKMRYVTSIERLAKQEGIEEGLQEGRQLGVIQSSQDSVIEVLETRFGQVPITIINAVNKINDSSVLKILLKRAISIPSLAEFEQLLP</sequence>
<evidence type="ECO:0000313" key="2">
    <source>
        <dbReference type="Proteomes" id="UP001212123"/>
    </source>
</evidence>
<dbReference type="PANTHER" id="PTHR35586">
    <property type="entry name" value="SLL1691 PROTEIN"/>
    <property type="match status" value="1"/>
</dbReference>
<keyword evidence="2" id="KW-1185">Reference proteome</keyword>
<dbReference type="EMBL" id="JAQMTU010000029">
    <property type="protein sequence ID" value="MDB9485837.1"/>
    <property type="molecule type" value="Genomic_DNA"/>
</dbReference>
<accession>A0ABT5A1N7</accession>
<reference evidence="1 2" key="1">
    <citation type="submission" date="2023-01" db="EMBL/GenBank/DDBJ databases">
        <title>Genomes from the Australian National Cyanobacteria Reference Collection.</title>
        <authorList>
            <person name="Willis A."/>
            <person name="Lee E.M.F."/>
        </authorList>
    </citation>
    <scope>NUCLEOTIDE SEQUENCE [LARGE SCALE GENOMIC DNA]</scope>
    <source>
        <strain evidence="1 2">CS-537/01</strain>
    </source>
</reference>